<name>A0A8J2LZ48_9HEXA</name>
<organism evidence="1 2">
    <name type="scientific">Allacma fusca</name>
    <dbReference type="NCBI Taxonomy" id="39272"/>
    <lineage>
        <taxon>Eukaryota</taxon>
        <taxon>Metazoa</taxon>
        <taxon>Ecdysozoa</taxon>
        <taxon>Arthropoda</taxon>
        <taxon>Hexapoda</taxon>
        <taxon>Collembola</taxon>
        <taxon>Symphypleona</taxon>
        <taxon>Sminthuridae</taxon>
        <taxon>Allacma</taxon>
    </lineage>
</organism>
<accession>A0A8J2LZ48</accession>
<comment type="caution">
    <text evidence="1">The sequence shown here is derived from an EMBL/GenBank/DDBJ whole genome shotgun (WGS) entry which is preliminary data.</text>
</comment>
<reference evidence="1" key="1">
    <citation type="submission" date="2021-06" db="EMBL/GenBank/DDBJ databases">
        <authorList>
            <person name="Hodson N. C."/>
            <person name="Mongue J. A."/>
            <person name="Jaron S. K."/>
        </authorList>
    </citation>
    <scope>NUCLEOTIDE SEQUENCE</scope>
</reference>
<dbReference type="PROSITE" id="PS51257">
    <property type="entry name" value="PROKAR_LIPOPROTEIN"/>
    <property type="match status" value="1"/>
</dbReference>
<dbReference type="AlphaFoldDB" id="A0A8J2LZ48"/>
<evidence type="ECO:0000313" key="1">
    <source>
        <dbReference type="EMBL" id="CAG7831335.1"/>
    </source>
</evidence>
<evidence type="ECO:0000313" key="2">
    <source>
        <dbReference type="Proteomes" id="UP000708208"/>
    </source>
</evidence>
<protein>
    <submittedName>
        <fullName evidence="1">Uncharacterized protein</fullName>
    </submittedName>
</protein>
<proteinExistence type="predicted"/>
<dbReference type="Proteomes" id="UP000708208">
    <property type="component" value="Unassembled WGS sequence"/>
</dbReference>
<keyword evidence="2" id="KW-1185">Reference proteome</keyword>
<dbReference type="EMBL" id="CAJVCH010560047">
    <property type="protein sequence ID" value="CAG7831335.1"/>
    <property type="molecule type" value="Genomic_DNA"/>
</dbReference>
<gene>
    <name evidence="1" type="ORF">AFUS01_LOCUS41083</name>
</gene>
<sequence length="85" mass="9187">MYIKGKGELVEGCSIKCTYLAAVIITTSILSGCCVVPCEIHKNRPRSYMEVDDHQVETPCKISECGVHGNGVVTGMREPCILLTG</sequence>